<dbReference type="PANTHER" id="PTHR33362">
    <property type="entry name" value="SIALIC ACID TRAP TRANSPORTER PERMEASE PROTEIN SIAT-RELATED"/>
    <property type="match status" value="1"/>
</dbReference>
<evidence type="ECO:0000313" key="9">
    <source>
        <dbReference type="EMBL" id="EPF31471.1"/>
    </source>
</evidence>
<keyword evidence="2" id="KW-1003">Cell membrane</keyword>
<keyword evidence="5 7" id="KW-1133">Transmembrane helix</keyword>
<comment type="subcellular location">
    <subcellularLocation>
        <location evidence="1">Cell inner membrane</location>
        <topology evidence="1">Multi-pass membrane protein</topology>
    </subcellularLocation>
</comment>
<dbReference type="PATRIC" id="fig|1125699.3.peg.1834"/>
<gene>
    <name evidence="9" type="ORF">HMPREF9194_01817</name>
</gene>
<evidence type="ECO:0000256" key="3">
    <source>
        <dbReference type="ARBA" id="ARBA00022519"/>
    </source>
</evidence>
<dbReference type="NCBIfam" id="TIGR00786">
    <property type="entry name" value="dctM"/>
    <property type="match status" value="1"/>
</dbReference>
<reference evidence="9 10" key="1">
    <citation type="submission" date="2013-04" db="EMBL/GenBank/DDBJ databases">
        <title>The Genome Sequence of Treponema maltophilum ATCC 51939.</title>
        <authorList>
            <consortium name="The Broad Institute Genomics Platform"/>
            <person name="Earl A."/>
            <person name="Ward D."/>
            <person name="Feldgarden M."/>
            <person name="Gevers D."/>
            <person name="Leonetti C."/>
            <person name="Blanton J.M."/>
            <person name="Dewhirst F.E."/>
            <person name="Izard J."/>
            <person name="Walker B."/>
            <person name="Young S."/>
            <person name="Zeng Q."/>
            <person name="Gargeya S."/>
            <person name="Fitzgerald M."/>
            <person name="Haas B."/>
            <person name="Abouelleil A."/>
            <person name="Allen A.W."/>
            <person name="Alvarado L."/>
            <person name="Arachchi H.M."/>
            <person name="Berlin A.M."/>
            <person name="Chapman S.B."/>
            <person name="Gainer-Dewar J."/>
            <person name="Goldberg J."/>
            <person name="Griggs A."/>
            <person name="Gujja S."/>
            <person name="Hansen M."/>
            <person name="Howarth C."/>
            <person name="Imamovic A."/>
            <person name="Ireland A."/>
            <person name="Larimer J."/>
            <person name="McCowan C."/>
            <person name="Murphy C."/>
            <person name="Pearson M."/>
            <person name="Poon T.W."/>
            <person name="Priest M."/>
            <person name="Roberts A."/>
            <person name="Saif S."/>
            <person name="Shea T."/>
            <person name="Sisk P."/>
            <person name="Sykes S."/>
            <person name="Wortman J."/>
            <person name="Nusbaum C."/>
            <person name="Birren B."/>
        </authorList>
    </citation>
    <scope>NUCLEOTIDE SEQUENCE [LARGE SCALE GENOMIC DNA]</scope>
    <source>
        <strain evidence="9 10">ATCC 51939</strain>
    </source>
</reference>
<evidence type="ECO:0000256" key="5">
    <source>
        <dbReference type="ARBA" id="ARBA00022989"/>
    </source>
</evidence>
<dbReference type="PANTHER" id="PTHR33362:SF3">
    <property type="entry name" value="SIALIC ACID TRAP TRANSPORTER PERMEASE PROTEIN SIAT"/>
    <property type="match status" value="1"/>
</dbReference>
<dbReference type="GO" id="GO:0005886">
    <property type="term" value="C:plasma membrane"/>
    <property type="evidence" value="ECO:0007669"/>
    <property type="project" value="UniProtKB-SubCell"/>
</dbReference>
<dbReference type="OrthoDB" id="370245at2"/>
<feature type="transmembrane region" description="Helical" evidence="7">
    <location>
        <begin position="170"/>
        <end position="193"/>
    </location>
</feature>
<dbReference type="HOGENOM" id="CLU_019824_4_1_12"/>
<keyword evidence="10" id="KW-1185">Reference proteome</keyword>
<dbReference type="EMBL" id="ATFF01000006">
    <property type="protein sequence ID" value="EPF31471.1"/>
    <property type="molecule type" value="Genomic_DNA"/>
</dbReference>
<keyword evidence="6 7" id="KW-0472">Membrane</keyword>
<evidence type="ECO:0000256" key="7">
    <source>
        <dbReference type="SAM" id="Phobius"/>
    </source>
</evidence>
<evidence type="ECO:0000256" key="2">
    <source>
        <dbReference type="ARBA" id="ARBA00022475"/>
    </source>
</evidence>
<feature type="transmembrane region" description="Helical" evidence="7">
    <location>
        <begin position="214"/>
        <end position="236"/>
    </location>
</feature>
<dbReference type="STRING" id="1125699.HMPREF9194_01817"/>
<feature type="transmembrane region" description="Helical" evidence="7">
    <location>
        <begin position="273"/>
        <end position="295"/>
    </location>
</feature>
<dbReference type="AlphaFoldDB" id="S3K3D6"/>
<dbReference type="PIRSF" id="PIRSF006066">
    <property type="entry name" value="HI0050"/>
    <property type="match status" value="1"/>
</dbReference>
<feature type="transmembrane region" description="Helical" evidence="7">
    <location>
        <begin position="137"/>
        <end position="164"/>
    </location>
</feature>
<keyword evidence="3" id="KW-0997">Cell inner membrane</keyword>
<name>S3K3D6_TREMA</name>
<dbReference type="InterPro" id="IPR010656">
    <property type="entry name" value="DctM"/>
</dbReference>
<sequence>MSFGLAAALIVFILIFILRMPIALGMLSAAVCYLLITGRDLSLVVNQVMNTFYTNYVIIAVPLFIFTANVMNSGKITDMVFKFAGGLCGRMRGALGHVNVLASLIFSGMTGSAIADAAGLGKIEIQAMRQKGFDDEFSCAITAASATIGPIFPPSIPLVIYAMLSSTSVGALFMGGMIPAVMLTIFLMVYVAVVAKKRNYPRGDKIVLHEFIAFTLKALPSLLTPVILLVGIYTGVMTPTEAGAVAGLYALIISVIAYRAMGWKDLFEVVKTTVKDVGATSLMIGAATIISYIVAREQLAVHIGNWILSITSSKYQFLLLVNIVILFLGMFIDTSTIQLVFVPIMIPVAQALGIDMIHFGLVVTFNMMVGLSTPPFGMLLFITSGISGTPLKGIMKEIVWPLAAMLLVLIIITYLPETVLFLPKLAGLL</sequence>
<feature type="transmembrane region" description="Helical" evidence="7">
    <location>
        <begin position="242"/>
        <end position="261"/>
    </location>
</feature>
<dbReference type="Proteomes" id="UP000014541">
    <property type="component" value="Unassembled WGS sequence"/>
</dbReference>
<dbReference type="GO" id="GO:0022857">
    <property type="term" value="F:transmembrane transporter activity"/>
    <property type="evidence" value="ECO:0007669"/>
    <property type="project" value="TreeGrafter"/>
</dbReference>
<feature type="transmembrane region" description="Helical" evidence="7">
    <location>
        <begin position="339"/>
        <end position="361"/>
    </location>
</feature>
<dbReference type="Pfam" id="PF06808">
    <property type="entry name" value="DctM"/>
    <property type="match status" value="1"/>
</dbReference>
<evidence type="ECO:0000313" key="10">
    <source>
        <dbReference type="Proteomes" id="UP000014541"/>
    </source>
</evidence>
<evidence type="ECO:0000259" key="8">
    <source>
        <dbReference type="Pfam" id="PF06808"/>
    </source>
</evidence>
<evidence type="ECO:0000256" key="4">
    <source>
        <dbReference type="ARBA" id="ARBA00022692"/>
    </source>
</evidence>
<keyword evidence="4 7" id="KW-0812">Transmembrane</keyword>
<evidence type="ECO:0000256" key="6">
    <source>
        <dbReference type="ARBA" id="ARBA00023136"/>
    </source>
</evidence>
<dbReference type="InterPro" id="IPR004681">
    <property type="entry name" value="TRAP_DctM"/>
</dbReference>
<comment type="caution">
    <text evidence="9">The sequence shown here is derived from an EMBL/GenBank/DDBJ whole genome shotgun (WGS) entry which is preliminary data.</text>
</comment>
<proteinExistence type="predicted"/>
<accession>S3K3D6</accession>
<dbReference type="RefSeq" id="WP_016526080.1">
    <property type="nucleotide sequence ID" value="NZ_KE332518.1"/>
</dbReference>
<evidence type="ECO:0000256" key="1">
    <source>
        <dbReference type="ARBA" id="ARBA00004429"/>
    </source>
</evidence>
<feature type="transmembrane region" description="Helical" evidence="7">
    <location>
        <begin position="398"/>
        <end position="415"/>
    </location>
</feature>
<feature type="domain" description="TRAP C4-dicarboxylate transport system permease DctM subunit" evidence="8">
    <location>
        <begin position="9"/>
        <end position="417"/>
    </location>
</feature>
<feature type="transmembrane region" description="Helical" evidence="7">
    <location>
        <begin position="53"/>
        <end position="72"/>
    </location>
</feature>
<dbReference type="eggNOG" id="COG1593">
    <property type="taxonomic scope" value="Bacteria"/>
</dbReference>
<organism evidence="9 10">
    <name type="scientific">Treponema maltophilum ATCC 51939</name>
    <dbReference type="NCBI Taxonomy" id="1125699"/>
    <lineage>
        <taxon>Bacteria</taxon>
        <taxon>Pseudomonadati</taxon>
        <taxon>Spirochaetota</taxon>
        <taxon>Spirochaetia</taxon>
        <taxon>Spirochaetales</taxon>
        <taxon>Treponemataceae</taxon>
        <taxon>Treponema</taxon>
    </lineage>
</organism>
<protein>
    <submittedName>
        <fullName evidence="9">TRAP transporter, DctM subunit</fullName>
    </submittedName>
</protein>
<feature type="transmembrane region" description="Helical" evidence="7">
    <location>
        <begin position="367"/>
        <end position="386"/>
    </location>
</feature>
<feature type="transmembrane region" description="Helical" evidence="7">
    <location>
        <begin position="315"/>
        <end position="332"/>
    </location>
</feature>